<dbReference type="EMBL" id="LN857014">
    <property type="protein sequence ID" value="CDQ00421.1"/>
    <property type="molecule type" value="Genomic_DNA"/>
</dbReference>
<reference evidence="2" key="1">
    <citation type="journal article" date="2007" name="Science">
        <title>Draft genome of the filarial nematode parasite Brugia malayi.</title>
        <authorList>
            <person name="Ghedin E."/>
            <person name="Wang S."/>
            <person name="Spiro D."/>
            <person name="Caler E."/>
            <person name="Zhao Q."/>
            <person name="Crabtree J."/>
            <person name="Allen J.E."/>
            <person name="Delcher A.L."/>
            <person name="Guiliano D.B."/>
            <person name="Miranda-Saavedra D."/>
            <person name="Angiuoli S.V."/>
            <person name="Creasy T."/>
            <person name="Amedeo P."/>
            <person name="Haas B."/>
            <person name="El-Sayed N.M."/>
            <person name="Wortman J.R."/>
            <person name="Feldblyum T."/>
            <person name="Tallon L."/>
            <person name="Schatz M."/>
            <person name="Shumway M."/>
            <person name="Koo H."/>
            <person name="Salzberg S.L."/>
            <person name="Schobel S."/>
            <person name="Pertea M."/>
            <person name="Pop M."/>
            <person name="White O."/>
            <person name="Barton G.J."/>
            <person name="Carlow C.K."/>
            <person name="Crawford M.J."/>
            <person name="Daub J."/>
            <person name="Dimmic M.W."/>
            <person name="Estes C.F."/>
            <person name="Foster J.M."/>
            <person name="Ganatra M."/>
            <person name="Gregory W.F."/>
            <person name="Johnson N.M."/>
            <person name="Jin J."/>
            <person name="Komuniecki R."/>
            <person name="Korf I."/>
            <person name="Kumar S."/>
            <person name="Laney S."/>
            <person name="Li B.W."/>
            <person name="Li W."/>
            <person name="Lindblom T.H."/>
            <person name="Lustigman S."/>
            <person name="Ma D."/>
            <person name="Maina C.V."/>
            <person name="Martin D.M."/>
            <person name="McCarter J.P."/>
            <person name="McReynolds L."/>
            <person name="Mitreva M."/>
            <person name="Nutman T.B."/>
            <person name="Parkinson J."/>
            <person name="Peregrin-Alvarez J.M."/>
            <person name="Poole C."/>
            <person name="Ren Q."/>
            <person name="Saunders L."/>
            <person name="Sluder A.E."/>
            <person name="Smith K."/>
            <person name="Stanke M."/>
            <person name="Unnasch T.R."/>
            <person name="Ware J."/>
            <person name="Wei A.D."/>
            <person name="Weil G."/>
            <person name="Williams D.J."/>
            <person name="Zhang Y."/>
            <person name="Williams S.A."/>
            <person name="Fraser-Liggett C."/>
            <person name="Slatko B."/>
            <person name="Blaxter M.L."/>
            <person name="Scott A.L."/>
        </authorList>
    </citation>
    <scope>NUCLEOTIDE SEQUENCE</scope>
    <source>
        <strain evidence="2">FR3</strain>
    </source>
</reference>
<gene>
    <name evidence="2 3" type="ORF">Bm10917</name>
    <name evidence="2" type="ORF">BM_Bm10917</name>
</gene>
<feature type="compositionally biased region" description="Basic and acidic residues" evidence="1">
    <location>
        <begin position="28"/>
        <end position="42"/>
    </location>
</feature>
<feature type="region of interest" description="Disordered" evidence="1">
    <location>
        <begin position="1"/>
        <end position="53"/>
    </location>
</feature>
<evidence type="ECO:0000256" key="1">
    <source>
        <dbReference type="SAM" id="MobiDB-lite"/>
    </source>
</evidence>
<accession>A0A0J9Y1Q2</accession>
<dbReference type="WormBase" id="Bm10917">
    <property type="protein sequence ID" value="BM42777"/>
    <property type="gene ID" value="WBGene00231178"/>
</dbReference>
<proteinExistence type="predicted"/>
<evidence type="ECO:0000313" key="3">
    <source>
        <dbReference type="WormBase" id="Bm10917"/>
    </source>
</evidence>
<name>A0A0J9Y1Q2_BRUMA</name>
<protein>
    <submittedName>
        <fullName evidence="2">Bm10917</fullName>
    </submittedName>
</protein>
<sequence length="53" mass="5812">MSESQLVHVNGDDITEHSSDPLVVPEQSMHELETTAEDDSRRTAIIPIPLPSS</sequence>
<reference evidence="2" key="2">
    <citation type="submission" date="2012-12" db="EMBL/GenBank/DDBJ databases">
        <authorList>
            <person name="Gao Y.W."/>
            <person name="Fan S.T."/>
            <person name="Sun H.T."/>
            <person name="Wang Z."/>
            <person name="Gao X.L."/>
            <person name="Li Y.G."/>
            <person name="Wang T.C."/>
            <person name="Zhang K."/>
            <person name="Xu W.W."/>
            <person name="Yu Z.J."/>
            <person name="Xia X.Z."/>
        </authorList>
    </citation>
    <scope>NUCLEOTIDE SEQUENCE</scope>
    <source>
        <strain evidence="2">FR3</strain>
    </source>
</reference>
<evidence type="ECO:0000313" key="2">
    <source>
        <dbReference type="EMBL" id="CDQ00421.1"/>
    </source>
</evidence>
<organism evidence="2">
    <name type="scientific">Brugia malayi</name>
    <name type="common">Filarial nematode worm</name>
    <dbReference type="NCBI Taxonomy" id="6279"/>
    <lineage>
        <taxon>Eukaryota</taxon>
        <taxon>Metazoa</taxon>
        <taxon>Ecdysozoa</taxon>
        <taxon>Nematoda</taxon>
        <taxon>Chromadorea</taxon>
        <taxon>Rhabditida</taxon>
        <taxon>Spirurina</taxon>
        <taxon>Spiruromorpha</taxon>
        <taxon>Filarioidea</taxon>
        <taxon>Onchocercidae</taxon>
        <taxon>Brugia</taxon>
    </lineage>
</organism>
<feature type="compositionally biased region" description="Basic and acidic residues" evidence="1">
    <location>
        <begin position="10"/>
        <end position="19"/>
    </location>
</feature>
<dbReference type="AlphaFoldDB" id="A0A0J9Y1Q2"/>